<sequence length="219" mass="25138">MWHGSFRVTERVNDFAVRLETAGTPYQLFPIVHVSKLKAAREFPSLPMVQLTISADERFDFDEELLPDDSWSAQELEDDVFEVEEILDTCESRATLYGRTRRVRWKGYPDHTWVDEADLNCGGMLEGGLSGAVKVDGGRQQEGGGNACFWEVARAREIVRWEVWRASQLAEDGTTEGRLMKKAWKETTEKAEQNEPNDAVRMVKACYYLRDVKRARWLG</sequence>
<accession>A0A9W6Y0X4</accession>
<dbReference type="AlphaFoldDB" id="A0A9W6Y0X4"/>
<gene>
    <name evidence="2" type="ORF">Pfra01_002011500</name>
</gene>
<dbReference type="InterPro" id="IPR016197">
    <property type="entry name" value="Chromo-like_dom_sf"/>
</dbReference>
<dbReference type="EMBL" id="BSXT01002689">
    <property type="protein sequence ID" value="GMF50401.1"/>
    <property type="molecule type" value="Genomic_DNA"/>
</dbReference>
<dbReference type="Gene3D" id="2.40.50.40">
    <property type="match status" value="1"/>
</dbReference>
<dbReference type="PROSITE" id="PS50013">
    <property type="entry name" value="CHROMO_2"/>
    <property type="match status" value="1"/>
</dbReference>
<evidence type="ECO:0000313" key="3">
    <source>
        <dbReference type="Proteomes" id="UP001165121"/>
    </source>
</evidence>
<comment type="caution">
    <text evidence="2">The sequence shown here is derived from an EMBL/GenBank/DDBJ whole genome shotgun (WGS) entry which is preliminary data.</text>
</comment>
<name>A0A9W6Y0X4_9STRA</name>
<keyword evidence="3" id="KW-1185">Reference proteome</keyword>
<reference evidence="2" key="1">
    <citation type="submission" date="2023-04" db="EMBL/GenBank/DDBJ databases">
        <title>Phytophthora fragariaefolia NBRC 109709.</title>
        <authorList>
            <person name="Ichikawa N."/>
            <person name="Sato H."/>
            <person name="Tonouchi N."/>
        </authorList>
    </citation>
    <scope>NUCLEOTIDE SEQUENCE</scope>
    <source>
        <strain evidence="2">NBRC 109709</strain>
    </source>
</reference>
<dbReference type="SUPFAM" id="SSF54160">
    <property type="entry name" value="Chromo domain-like"/>
    <property type="match status" value="1"/>
</dbReference>
<protein>
    <submittedName>
        <fullName evidence="2">Unnamed protein product</fullName>
    </submittedName>
</protein>
<organism evidence="2 3">
    <name type="scientific">Phytophthora fragariaefolia</name>
    <dbReference type="NCBI Taxonomy" id="1490495"/>
    <lineage>
        <taxon>Eukaryota</taxon>
        <taxon>Sar</taxon>
        <taxon>Stramenopiles</taxon>
        <taxon>Oomycota</taxon>
        <taxon>Peronosporomycetes</taxon>
        <taxon>Peronosporales</taxon>
        <taxon>Peronosporaceae</taxon>
        <taxon>Phytophthora</taxon>
    </lineage>
</organism>
<feature type="domain" description="Chromo" evidence="1">
    <location>
        <begin position="81"/>
        <end position="126"/>
    </location>
</feature>
<dbReference type="Proteomes" id="UP001165121">
    <property type="component" value="Unassembled WGS sequence"/>
</dbReference>
<evidence type="ECO:0000259" key="1">
    <source>
        <dbReference type="PROSITE" id="PS50013"/>
    </source>
</evidence>
<proteinExistence type="predicted"/>
<evidence type="ECO:0000313" key="2">
    <source>
        <dbReference type="EMBL" id="GMF50401.1"/>
    </source>
</evidence>
<dbReference type="InterPro" id="IPR000953">
    <property type="entry name" value="Chromo/chromo_shadow_dom"/>
</dbReference>